<dbReference type="PATRIC" id="fig|1397108.4.peg.404"/>
<keyword evidence="2" id="KW-1185">Reference proteome</keyword>
<dbReference type="STRING" id="1397108.IMCC12053_389"/>
<dbReference type="KEGG" id="cmar:IMCC12053_389"/>
<dbReference type="Proteomes" id="UP000064920">
    <property type="component" value="Chromosome"/>
</dbReference>
<sequence>MNKLIAVFAFLVLFAFLAILVIHVPRLDLTVVILVASGLGCWDLYTSCFAKKTDKS</sequence>
<proteinExistence type="predicted"/>
<protein>
    <submittedName>
        <fullName evidence="1">Uncharacterized protein</fullName>
    </submittedName>
</protein>
<evidence type="ECO:0000313" key="2">
    <source>
        <dbReference type="Proteomes" id="UP000064920"/>
    </source>
</evidence>
<dbReference type="EMBL" id="CP012023">
    <property type="protein sequence ID" value="ALI54338.1"/>
    <property type="molecule type" value="Genomic_DNA"/>
</dbReference>
<evidence type="ECO:0000313" key="1">
    <source>
        <dbReference type="EMBL" id="ALI54338.1"/>
    </source>
</evidence>
<gene>
    <name evidence="1" type="ORF">IMCC12053_389</name>
</gene>
<accession>A0A0P0A7N5</accession>
<name>A0A0P0A7N5_9RHOB</name>
<organism evidence="1 2">
    <name type="scientific">Celeribacter marinus</name>
    <dbReference type="NCBI Taxonomy" id="1397108"/>
    <lineage>
        <taxon>Bacteria</taxon>
        <taxon>Pseudomonadati</taxon>
        <taxon>Pseudomonadota</taxon>
        <taxon>Alphaproteobacteria</taxon>
        <taxon>Rhodobacterales</taxon>
        <taxon>Roseobacteraceae</taxon>
        <taxon>Celeribacter</taxon>
    </lineage>
</organism>
<reference evidence="1 2" key="1">
    <citation type="submission" date="2015-05" db="EMBL/GenBank/DDBJ databases">
        <authorList>
            <person name="Wang D.B."/>
            <person name="Wang M."/>
        </authorList>
    </citation>
    <scope>NUCLEOTIDE SEQUENCE [LARGE SCALE GENOMIC DNA]</scope>
    <source>
        <strain evidence="1 2">IMCC 12053</strain>
    </source>
</reference>
<dbReference type="AlphaFoldDB" id="A0A0P0A7N5"/>
<dbReference type="RefSeq" id="WP_156320727.1">
    <property type="nucleotide sequence ID" value="NZ_CBFHKW010000006.1"/>
</dbReference>